<comment type="caution">
    <text evidence="4">The sequence shown here is derived from an EMBL/GenBank/DDBJ whole genome shotgun (WGS) entry which is preliminary data.</text>
</comment>
<evidence type="ECO:0000313" key="4">
    <source>
        <dbReference type="EMBL" id="HFM99975.1"/>
    </source>
</evidence>
<dbReference type="GO" id="GO:0015288">
    <property type="term" value="F:porin activity"/>
    <property type="evidence" value="ECO:0007669"/>
    <property type="project" value="InterPro"/>
</dbReference>
<gene>
    <name evidence="4" type="ORF">ENR64_19900</name>
</gene>
<dbReference type="InterPro" id="IPR007049">
    <property type="entry name" value="Carb-sel_porin_OprB"/>
</dbReference>
<feature type="domain" description="SLH" evidence="3">
    <location>
        <begin position="67"/>
        <end position="131"/>
    </location>
</feature>
<dbReference type="PROSITE" id="PS51272">
    <property type="entry name" value="SLH"/>
    <property type="match status" value="1"/>
</dbReference>
<protein>
    <submittedName>
        <fullName evidence="4">Porin</fullName>
    </submittedName>
</protein>
<dbReference type="Gene3D" id="2.40.160.180">
    <property type="entry name" value="Carbohydrate-selective porin OprB"/>
    <property type="match status" value="1"/>
</dbReference>
<evidence type="ECO:0000256" key="1">
    <source>
        <dbReference type="ARBA" id="ARBA00008769"/>
    </source>
</evidence>
<proteinExistence type="inferred from homology"/>
<accession>A0A7C3PHG1</accession>
<dbReference type="GO" id="GO:0008643">
    <property type="term" value="P:carbohydrate transport"/>
    <property type="evidence" value="ECO:0007669"/>
    <property type="project" value="InterPro"/>
</dbReference>
<reference evidence="4" key="1">
    <citation type="journal article" date="2020" name="mSystems">
        <title>Genome- and Community-Level Interaction Insights into Carbon Utilization and Element Cycling Functions of Hydrothermarchaeota in Hydrothermal Sediment.</title>
        <authorList>
            <person name="Zhou Z."/>
            <person name="Liu Y."/>
            <person name="Xu W."/>
            <person name="Pan J."/>
            <person name="Luo Z.H."/>
            <person name="Li M."/>
        </authorList>
    </citation>
    <scope>NUCLEOTIDE SEQUENCE [LARGE SCALE GENOMIC DNA]</scope>
    <source>
        <strain evidence="4">SpSt-418</strain>
    </source>
</reference>
<comment type="similarity">
    <text evidence="1 2">Belongs to the OprB family.</text>
</comment>
<dbReference type="GO" id="GO:0016020">
    <property type="term" value="C:membrane"/>
    <property type="evidence" value="ECO:0007669"/>
    <property type="project" value="InterPro"/>
</dbReference>
<dbReference type="PANTHER" id="PTHR43308">
    <property type="entry name" value="OUTER MEMBRANE PROTEIN ALPHA-RELATED"/>
    <property type="match status" value="1"/>
</dbReference>
<name>A0A7C3PHG1_9CYAN</name>
<dbReference type="AlphaFoldDB" id="A0A7C3PHG1"/>
<dbReference type="NCBIfam" id="NF033921">
    <property type="entry name" value="por_somb"/>
    <property type="match status" value="1"/>
</dbReference>
<dbReference type="EMBL" id="DSRU01000279">
    <property type="protein sequence ID" value="HFM99975.1"/>
    <property type="molecule type" value="Genomic_DNA"/>
</dbReference>
<dbReference type="InterPro" id="IPR047684">
    <property type="entry name" value="Por_som-like"/>
</dbReference>
<dbReference type="Pfam" id="PF00395">
    <property type="entry name" value="SLH"/>
    <property type="match status" value="1"/>
</dbReference>
<evidence type="ECO:0000256" key="2">
    <source>
        <dbReference type="RuleBase" id="RU363072"/>
    </source>
</evidence>
<sequence length="524" mass="56851">MSYLSTLIGVVGVSMEPAIAQIPSPSLAEPTPPVAPLDQPPALSECEITLAPADCETADDALGQVRSVEELTDVSPNDWAYQSLKSMIERYDLSLGYPDQKFRGNQPVTRYEFAAAVSQALDQLLSQLARQEFSAIREDYATLRRLQQSYSTISQSLDRRLTQLDTQMQQLEQQQFSVTTKLSGETVLAITDGNSASATLIARTRLNLNTSFNGRDRLLTQLEVGNNGGDAVSKAQDKGANRLGSLGLLAGAGGADYVGVESTVRLSQLHYTFQPIDQLAVTVGARLSPRDYIDRNRFANDPARDFSSSFFANNPLIIQNQVDRPGGAGLALAWQPFDLPLKVRALYVAADADATASGIAEGGLFGDRYQGSFELEYGFTDSIAARLQYTRAKVNEVDISAFGLNLEWAVNNQFAVFGRFGFGSYEGFNPLIGEDLDLNPATWAVGLIVRNIVIPGSTAGVAIGQPFIEADLGSATQTNFEAFYSFAFNDNIIITPALIVVDSADNSESSRTIWQGLLRLVFIF</sequence>
<dbReference type="PANTHER" id="PTHR43308:SF1">
    <property type="entry name" value="OUTER MEMBRANE PROTEIN ALPHA"/>
    <property type="match status" value="1"/>
</dbReference>
<evidence type="ECO:0000259" key="3">
    <source>
        <dbReference type="PROSITE" id="PS51272"/>
    </source>
</evidence>
<dbReference type="Pfam" id="PF04966">
    <property type="entry name" value="OprB"/>
    <property type="match status" value="1"/>
</dbReference>
<dbReference type="InterPro" id="IPR051465">
    <property type="entry name" value="Cell_Envelope_Struct_Comp"/>
</dbReference>
<dbReference type="InterPro" id="IPR038673">
    <property type="entry name" value="OprB_sf"/>
</dbReference>
<organism evidence="4">
    <name type="scientific">Oscillatoriales cyanobacterium SpSt-418</name>
    <dbReference type="NCBI Taxonomy" id="2282169"/>
    <lineage>
        <taxon>Bacteria</taxon>
        <taxon>Bacillati</taxon>
        <taxon>Cyanobacteriota</taxon>
        <taxon>Cyanophyceae</taxon>
        <taxon>Oscillatoriophycideae</taxon>
        <taxon>Oscillatoriales</taxon>
    </lineage>
</organism>
<dbReference type="InterPro" id="IPR001119">
    <property type="entry name" value="SLH_dom"/>
</dbReference>